<keyword evidence="1" id="KW-0732">Signal</keyword>
<comment type="caution">
    <text evidence="2">The sequence shown here is derived from an EMBL/GenBank/DDBJ whole genome shotgun (WGS) entry which is preliminary data.</text>
</comment>
<evidence type="ECO:0000256" key="1">
    <source>
        <dbReference type="SAM" id="SignalP"/>
    </source>
</evidence>
<feature type="chain" id="PRO_5015767517" description="PEP-CTERM sorting domain-containing protein" evidence="1">
    <location>
        <begin position="18"/>
        <end position="98"/>
    </location>
</feature>
<protein>
    <recommendedName>
        <fullName evidence="4">PEP-CTERM sorting domain-containing protein</fullName>
    </recommendedName>
</protein>
<dbReference type="Proteomes" id="UP000244248">
    <property type="component" value="Unassembled WGS sequence"/>
</dbReference>
<proteinExistence type="predicted"/>
<keyword evidence="3" id="KW-1185">Reference proteome</keyword>
<organism evidence="2 3">
    <name type="scientific">Stenotrophobium rhamnosiphilum</name>
    <dbReference type="NCBI Taxonomy" id="2029166"/>
    <lineage>
        <taxon>Bacteria</taxon>
        <taxon>Pseudomonadati</taxon>
        <taxon>Pseudomonadota</taxon>
        <taxon>Gammaproteobacteria</taxon>
        <taxon>Nevskiales</taxon>
        <taxon>Nevskiaceae</taxon>
        <taxon>Stenotrophobium</taxon>
    </lineage>
</organism>
<name>A0A2T5ME46_9GAMM</name>
<dbReference type="AlphaFoldDB" id="A0A2T5ME46"/>
<evidence type="ECO:0008006" key="4">
    <source>
        <dbReference type="Google" id="ProtNLM"/>
    </source>
</evidence>
<sequence length="98" mass="9690">MTGLLVLAASYAGGAAAASGTLGSGALGIDNFTLNSNIGSNPNAAGRGPGSLAYTLSKIFFGGVELYFDTNGVLVDPSGKPFSGTTLTGEVFKDGKLL</sequence>
<gene>
    <name evidence="2" type="ORF">CJD38_10925</name>
</gene>
<evidence type="ECO:0000313" key="3">
    <source>
        <dbReference type="Proteomes" id="UP000244248"/>
    </source>
</evidence>
<dbReference type="EMBL" id="QANS01000004">
    <property type="protein sequence ID" value="PTU30819.1"/>
    <property type="molecule type" value="Genomic_DNA"/>
</dbReference>
<accession>A0A2T5ME46</accession>
<feature type="signal peptide" evidence="1">
    <location>
        <begin position="1"/>
        <end position="17"/>
    </location>
</feature>
<evidence type="ECO:0000313" key="2">
    <source>
        <dbReference type="EMBL" id="PTU30819.1"/>
    </source>
</evidence>
<reference evidence="2 3" key="1">
    <citation type="submission" date="2018-04" db="EMBL/GenBank/DDBJ databases">
        <title>Novel species isolated from glacier.</title>
        <authorList>
            <person name="Liu Q."/>
            <person name="Xin Y.-H."/>
        </authorList>
    </citation>
    <scope>NUCLEOTIDE SEQUENCE [LARGE SCALE GENOMIC DNA]</scope>
    <source>
        <strain evidence="2 3">GT1R17</strain>
    </source>
</reference>